<name>A0A0F9UI25_9ZZZZ</name>
<dbReference type="EMBL" id="LAZR01000142">
    <property type="protein sequence ID" value="KKN87022.1"/>
    <property type="molecule type" value="Genomic_DNA"/>
</dbReference>
<reference evidence="1" key="1">
    <citation type="journal article" date="2015" name="Nature">
        <title>Complex archaea that bridge the gap between prokaryotes and eukaryotes.</title>
        <authorList>
            <person name="Spang A."/>
            <person name="Saw J.H."/>
            <person name="Jorgensen S.L."/>
            <person name="Zaremba-Niedzwiedzka K."/>
            <person name="Martijn J."/>
            <person name="Lind A.E."/>
            <person name="van Eijk R."/>
            <person name="Schleper C."/>
            <person name="Guy L."/>
            <person name="Ettema T.J."/>
        </authorList>
    </citation>
    <scope>NUCLEOTIDE SEQUENCE</scope>
</reference>
<protein>
    <submittedName>
        <fullName evidence="1">Uncharacterized protein</fullName>
    </submittedName>
</protein>
<proteinExistence type="predicted"/>
<sequence>MALNDTSESLARMQVGSLEQLVEDLADQYKTPACIIWSMVGQIIKDERSFISADEAFQKEVEKHVLASCLSDNDYLFKD</sequence>
<dbReference type="AlphaFoldDB" id="A0A0F9UI25"/>
<organism evidence="1">
    <name type="scientific">marine sediment metagenome</name>
    <dbReference type="NCBI Taxonomy" id="412755"/>
    <lineage>
        <taxon>unclassified sequences</taxon>
        <taxon>metagenomes</taxon>
        <taxon>ecological metagenomes</taxon>
    </lineage>
</organism>
<comment type="caution">
    <text evidence="1">The sequence shown here is derived from an EMBL/GenBank/DDBJ whole genome shotgun (WGS) entry which is preliminary data.</text>
</comment>
<evidence type="ECO:0000313" key="1">
    <source>
        <dbReference type="EMBL" id="KKN87022.1"/>
    </source>
</evidence>
<gene>
    <name evidence="1" type="ORF">LCGC14_0262910</name>
</gene>
<accession>A0A0F9UI25</accession>